<keyword evidence="8 14" id="KW-0863">Zinc-finger</keyword>
<dbReference type="EMBL" id="CACRZD030000006">
    <property type="protein sequence ID" value="CAA6661484.1"/>
    <property type="molecule type" value="Genomic_DNA"/>
</dbReference>
<keyword evidence="7" id="KW-0479">Metal-binding</keyword>
<comment type="subcellular location">
    <subcellularLocation>
        <location evidence="2">Membrane</location>
        <topology evidence="2">Single-pass membrane protein</topology>
    </subcellularLocation>
</comment>
<reference evidence="18 19" key="1">
    <citation type="submission" date="2019-12" db="EMBL/GenBank/DDBJ databases">
        <authorList>
            <person name="Scholz U."/>
            <person name="Mascher M."/>
            <person name="Fiebig A."/>
        </authorList>
    </citation>
    <scope>NUCLEOTIDE SEQUENCE</scope>
</reference>
<evidence type="ECO:0000256" key="13">
    <source>
        <dbReference type="ARBA" id="ARBA00024209"/>
    </source>
</evidence>
<comment type="similarity">
    <text evidence="13">Belongs to the RING-type zinc finger family. ATL subfamily.</text>
</comment>
<dbReference type="PROSITE" id="PS50089">
    <property type="entry name" value="ZF_RING_2"/>
    <property type="match status" value="1"/>
</dbReference>
<dbReference type="GO" id="GO:0031625">
    <property type="term" value="F:ubiquitin protein ligase binding"/>
    <property type="evidence" value="ECO:0007669"/>
    <property type="project" value="TreeGrafter"/>
</dbReference>
<dbReference type="InterPro" id="IPR001841">
    <property type="entry name" value="Znf_RING"/>
</dbReference>
<feature type="region of interest" description="Disordered" evidence="15">
    <location>
        <begin position="14"/>
        <end position="33"/>
    </location>
</feature>
<accession>A0A7I8ITY0</accession>
<evidence type="ECO:0000256" key="3">
    <source>
        <dbReference type="ARBA" id="ARBA00004906"/>
    </source>
</evidence>
<evidence type="ECO:0000259" key="17">
    <source>
        <dbReference type="PROSITE" id="PS50089"/>
    </source>
</evidence>
<evidence type="ECO:0000256" key="1">
    <source>
        <dbReference type="ARBA" id="ARBA00000900"/>
    </source>
</evidence>
<evidence type="ECO:0000256" key="6">
    <source>
        <dbReference type="ARBA" id="ARBA00022692"/>
    </source>
</evidence>
<dbReference type="AlphaFoldDB" id="A0A7I8ITY0"/>
<evidence type="ECO:0000313" key="18">
    <source>
        <dbReference type="EMBL" id="CAA2621801.1"/>
    </source>
</evidence>
<dbReference type="GO" id="GO:0061630">
    <property type="term" value="F:ubiquitin protein ligase activity"/>
    <property type="evidence" value="ECO:0007669"/>
    <property type="project" value="UniProtKB-EC"/>
</dbReference>
<feature type="domain" description="RING-type" evidence="17">
    <location>
        <begin position="134"/>
        <end position="176"/>
    </location>
</feature>
<evidence type="ECO:0000256" key="8">
    <source>
        <dbReference type="ARBA" id="ARBA00022771"/>
    </source>
</evidence>
<organism evidence="18">
    <name type="scientific">Spirodela intermedia</name>
    <name type="common">Intermediate duckweed</name>
    <dbReference type="NCBI Taxonomy" id="51605"/>
    <lineage>
        <taxon>Eukaryota</taxon>
        <taxon>Viridiplantae</taxon>
        <taxon>Streptophyta</taxon>
        <taxon>Embryophyta</taxon>
        <taxon>Tracheophyta</taxon>
        <taxon>Spermatophyta</taxon>
        <taxon>Magnoliopsida</taxon>
        <taxon>Liliopsida</taxon>
        <taxon>Araceae</taxon>
        <taxon>Lemnoideae</taxon>
        <taxon>Spirodela</taxon>
    </lineage>
</organism>
<dbReference type="SMART" id="SM00184">
    <property type="entry name" value="RING"/>
    <property type="match status" value="1"/>
</dbReference>
<dbReference type="Proteomes" id="UP001189122">
    <property type="component" value="Unassembled WGS sequence"/>
</dbReference>
<evidence type="ECO:0000256" key="12">
    <source>
        <dbReference type="ARBA" id="ARBA00023136"/>
    </source>
</evidence>
<comment type="pathway">
    <text evidence="3">Protein modification; protein ubiquitination.</text>
</comment>
<evidence type="ECO:0000256" key="2">
    <source>
        <dbReference type="ARBA" id="ARBA00004167"/>
    </source>
</evidence>
<dbReference type="GO" id="GO:0016020">
    <property type="term" value="C:membrane"/>
    <property type="evidence" value="ECO:0007669"/>
    <property type="project" value="UniProtKB-SubCell"/>
</dbReference>
<protein>
    <recommendedName>
        <fullName evidence="4">RING-type E3 ubiquitin transferase</fullName>
        <ecNumber evidence="4">2.3.2.27</ecNumber>
    </recommendedName>
</protein>
<proteinExistence type="inferred from homology"/>
<gene>
    <name evidence="18" type="ORF">SI7747_06007879</name>
</gene>
<evidence type="ECO:0000256" key="16">
    <source>
        <dbReference type="SAM" id="Phobius"/>
    </source>
</evidence>
<dbReference type="SUPFAM" id="SSF57850">
    <property type="entry name" value="RING/U-box"/>
    <property type="match status" value="1"/>
</dbReference>
<feature type="region of interest" description="Disordered" evidence="15">
    <location>
        <begin position="260"/>
        <end position="292"/>
    </location>
</feature>
<comment type="catalytic activity">
    <reaction evidence="1">
        <text>S-ubiquitinyl-[E2 ubiquitin-conjugating enzyme]-L-cysteine + [acceptor protein]-L-lysine = [E2 ubiquitin-conjugating enzyme]-L-cysteine + N(6)-ubiquitinyl-[acceptor protein]-L-lysine.</text>
        <dbReference type="EC" id="2.3.2.27"/>
    </reaction>
</comment>
<evidence type="ECO:0000256" key="5">
    <source>
        <dbReference type="ARBA" id="ARBA00022679"/>
    </source>
</evidence>
<evidence type="ECO:0000256" key="4">
    <source>
        <dbReference type="ARBA" id="ARBA00012483"/>
    </source>
</evidence>
<dbReference type="InterPro" id="IPR013083">
    <property type="entry name" value="Znf_RING/FYVE/PHD"/>
</dbReference>
<sequence>MILINGRRILSHDFQRESSFPPPPPPPATATAGVSSGAKISPALLFIIVILAVIFFISGLLHLLVRFLIKQSPSSSPENGGRRHRREILGSEALQRQLQQLFHLHDSGLDQAAIDALPVFLYGEIVGSKEPFDCAVCLCEFAAGDKLRLLPVCSHAFHIACIDAWLLCNSSCPLCRGTLFVPGQPIENPVFDLDDDGGGGGEEREGLAAGGKRVLPVRLGKFRAVGGGGPGGAAVGREEGETSSSCLGARRCYSMGRTRRRSHGTSEELGRRSPVIGDGDGGGGGRNGKRLWAGSKDESFSVSKIWQWPNKKEKFPLAAVDCSSFDGGSPWVPAAGGKGADS</sequence>
<keyword evidence="19" id="KW-1185">Reference proteome</keyword>
<keyword evidence="9" id="KW-0833">Ubl conjugation pathway</keyword>
<dbReference type="GO" id="GO:0008270">
    <property type="term" value="F:zinc ion binding"/>
    <property type="evidence" value="ECO:0007669"/>
    <property type="project" value="UniProtKB-KW"/>
</dbReference>
<evidence type="ECO:0000256" key="9">
    <source>
        <dbReference type="ARBA" id="ARBA00022786"/>
    </source>
</evidence>
<keyword evidence="10" id="KW-0862">Zinc</keyword>
<keyword evidence="12 16" id="KW-0472">Membrane</keyword>
<dbReference type="PANTHER" id="PTHR45768">
    <property type="entry name" value="E3 UBIQUITIN-PROTEIN LIGASE RNF13-LIKE"/>
    <property type="match status" value="1"/>
</dbReference>
<evidence type="ECO:0000256" key="11">
    <source>
        <dbReference type="ARBA" id="ARBA00022989"/>
    </source>
</evidence>
<evidence type="ECO:0000256" key="7">
    <source>
        <dbReference type="ARBA" id="ARBA00022723"/>
    </source>
</evidence>
<feature type="transmembrane region" description="Helical" evidence="16">
    <location>
        <begin position="43"/>
        <end position="65"/>
    </location>
</feature>
<keyword evidence="11 16" id="KW-1133">Transmembrane helix</keyword>
<dbReference type="Pfam" id="PF13639">
    <property type="entry name" value="zf-RING_2"/>
    <property type="match status" value="1"/>
</dbReference>
<dbReference type="PANTHER" id="PTHR45768:SF18">
    <property type="entry name" value="RING-H2 FINGER PROTEIN ATL47-RELATED"/>
    <property type="match status" value="1"/>
</dbReference>
<dbReference type="EC" id="2.3.2.27" evidence="4"/>
<dbReference type="FunFam" id="3.30.40.10:FF:000231">
    <property type="entry name" value="RING-H2 finger protein ATL46"/>
    <property type="match status" value="1"/>
</dbReference>
<dbReference type="EMBL" id="LR743593">
    <property type="protein sequence ID" value="CAA2621801.1"/>
    <property type="molecule type" value="Genomic_DNA"/>
</dbReference>
<dbReference type="CDD" id="cd16461">
    <property type="entry name" value="RING-H2_EL5-like"/>
    <property type="match status" value="1"/>
</dbReference>
<evidence type="ECO:0000256" key="14">
    <source>
        <dbReference type="PROSITE-ProRule" id="PRU00175"/>
    </source>
</evidence>
<evidence type="ECO:0000256" key="15">
    <source>
        <dbReference type="SAM" id="MobiDB-lite"/>
    </source>
</evidence>
<name>A0A7I8ITY0_SPIIN</name>
<evidence type="ECO:0000256" key="10">
    <source>
        <dbReference type="ARBA" id="ARBA00022833"/>
    </source>
</evidence>
<dbReference type="Gene3D" id="3.30.40.10">
    <property type="entry name" value="Zinc/RING finger domain, C3HC4 (zinc finger)"/>
    <property type="match status" value="1"/>
</dbReference>
<keyword evidence="5" id="KW-0808">Transferase</keyword>
<evidence type="ECO:0000313" key="19">
    <source>
        <dbReference type="Proteomes" id="UP001189122"/>
    </source>
</evidence>
<keyword evidence="6 16" id="KW-0812">Transmembrane</keyword>